<dbReference type="OrthoDB" id="9763909at2"/>
<dbReference type="HAMAP" id="MF_02066">
    <property type="entry name" value="CpoB"/>
    <property type="match status" value="1"/>
</dbReference>
<protein>
    <recommendedName>
        <fullName evidence="1">Cell division coordinator CpoB</fullName>
    </recommendedName>
</protein>
<gene>
    <name evidence="1" type="primary">cpoB</name>
    <name evidence="3" type="ORF">TRIHO_26760</name>
</gene>
<dbReference type="InterPro" id="IPR019734">
    <property type="entry name" value="TPR_rpt"/>
</dbReference>
<keyword evidence="1" id="KW-0131">Cell cycle</keyword>
<organism evidence="3 4">
    <name type="scientific">Tritonibacter horizontis</name>
    <dbReference type="NCBI Taxonomy" id="1768241"/>
    <lineage>
        <taxon>Bacteria</taxon>
        <taxon>Pseudomonadati</taxon>
        <taxon>Pseudomonadota</taxon>
        <taxon>Alphaproteobacteria</taxon>
        <taxon>Rhodobacterales</taxon>
        <taxon>Paracoccaceae</taxon>
        <taxon>Tritonibacter</taxon>
    </lineage>
</organism>
<evidence type="ECO:0000256" key="2">
    <source>
        <dbReference type="SAM" id="MobiDB-lite"/>
    </source>
</evidence>
<comment type="caution">
    <text evidence="3">The sequence shown here is derived from an EMBL/GenBank/DDBJ whole genome shotgun (WGS) entry which is preliminary data.</text>
</comment>
<feature type="signal peptide" evidence="1">
    <location>
        <begin position="1"/>
        <end position="23"/>
    </location>
</feature>
<evidence type="ECO:0000313" key="4">
    <source>
        <dbReference type="Proteomes" id="UP000068382"/>
    </source>
</evidence>
<feature type="region of interest" description="Disordered" evidence="2">
    <location>
        <begin position="119"/>
        <end position="144"/>
    </location>
</feature>
<dbReference type="Proteomes" id="UP000068382">
    <property type="component" value="Unassembled WGS sequence"/>
</dbReference>
<keyword evidence="1" id="KW-0175">Coiled coil</keyword>
<reference evidence="3 4" key="1">
    <citation type="submission" date="2015-12" db="EMBL/GenBank/DDBJ databases">
        <title>Genome sequence of the marine Rhodobacteraceae strain O3.65, Candidatus Tritonibacter horizontis.</title>
        <authorList>
            <person name="Poehlein A."/>
            <person name="Giebel H.A."/>
            <person name="Voget S."/>
            <person name="Brinkhoff T."/>
        </authorList>
    </citation>
    <scope>NUCLEOTIDE SEQUENCE [LARGE SCALE GENOMIC DNA]</scope>
    <source>
        <strain evidence="3 4">O3.65</strain>
    </source>
</reference>
<dbReference type="AlphaFoldDB" id="A0A132BWD4"/>
<evidence type="ECO:0000256" key="1">
    <source>
        <dbReference type="HAMAP-Rule" id="MF_02066"/>
    </source>
</evidence>
<dbReference type="GO" id="GO:0030288">
    <property type="term" value="C:outer membrane-bounded periplasmic space"/>
    <property type="evidence" value="ECO:0007669"/>
    <property type="project" value="UniProtKB-UniRule"/>
</dbReference>
<accession>A0A132BWD4</accession>
<evidence type="ECO:0000313" key="3">
    <source>
        <dbReference type="EMBL" id="KUP92372.1"/>
    </source>
</evidence>
<dbReference type="RefSeq" id="WP_131811205.1">
    <property type="nucleotide sequence ID" value="NZ_LPUY01000075.1"/>
</dbReference>
<proteinExistence type="inferred from homology"/>
<dbReference type="GO" id="GO:0043093">
    <property type="term" value="P:FtsZ-dependent cytokinesis"/>
    <property type="evidence" value="ECO:0007669"/>
    <property type="project" value="UniProtKB-UniRule"/>
</dbReference>
<sequence length="283" mass="29863" precursor="true">MTRMRQILLSTALVVAGALPSVAQERDQTLADIRQELTVLHVEIQRLNRELSTTGAPSASLAGSSVLERVTAIEEELQRLTAQTEELQYRIQRVVEDGTNRVGDLEFRLVELEGGDLSQLGETTTLGGPSEDTAAGLGLGQKPPLASPTDGVTGELAIGEETDFQAAVSDLDAQAYQAAADKLEAFKSAYPGSPLTAQVDFNRGKALDGLGDTREAARAYLAAFTGDTTGSVAPEALFELGAALGRLGQLDQACITLAEVAVRFPAHPMVANAEQERAKLACS</sequence>
<dbReference type="EMBL" id="LPUY01000075">
    <property type="protein sequence ID" value="KUP92372.1"/>
    <property type="molecule type" value="Genomic_DNA"/>
</dbReference>
<dbReference type="InterPro" id="IPR011990">
    <property type="entry name" value="TPR-like_helical_dom_sf"/>
</dbReference>
<dbReference type="SUPFAM" id="SSF48452">
    <property type="entry name" value="TPR-like"/>
    <property type="match status" value="1"/>
</dbReference>
<feature type="chain" id="PRO_5009985892" description="Cell division coordinator CpoB" evidence="1">
    <location>
        <begin position="24"/>
        <end position="283"/>
    </location>
</feature>
<dbReference type="PATRIC" id="fig|1768241.3.peg.2799"/>
<feature type="coiled-coil region" evidence="1">
    <location>
        <begin position="30"/>
        <end position="97"/>
    </location>
</feature>
<dbReference type="Pfam" id="PF13174">
    <property type="entry name" value="TPR_6"/>
    <property type="match status" value="1"/>
</dbReference>
<keyword evidence="1" id="KW-0732">Signal</keyword>
<dbReference type="InterPro" id="IPR034706">
    <property type="entry name" value="CpoB"/>
</dbReference>
<keyword evidence="1" id="KW-0574">Periplasm</keyword>
<comment type="similarity">
    <text evidence="1">Belongs to the CpoB family.</text>
</comment>
<keyword evidence="1" id="KW-0132">Cell division</keyword>
<name>A0A132BWD4_9RHOB</name>
<dbReference type="Gene3D" id="1.25.40.10">
    <property type="entry name" value="Tetratricopeptide repeat domain"/>
    <property type="match status" value="1"/>
</dbReference>
<comment type="function">
    <text evidence="1">Mediates coordination of peptidoglycan synthesis and outer membrane constriction during cell division.</text>
</comment>
<comment type="subcellular location">
    <subcellularLocation>
        <location evidence="1">Periplasm</location>
    </subcellularLocation>
</comment>
<keyword evidence="4" id="KW-1185">Reference proteome</keyword>